<gene>
    <name evidence="2" type="ORF">L596_010752</name>
</gene>
<keyword evidence="3" id="KW-1185">Reference proteome</keyword>
<comment type="caution">
    <text evidence="2">The sequence shown here is derived from an EMBL/GenBank/DDBJ whole genome shotgun (WGS) entry which is preliminary data.</text>
</comment>
<evidence type="ECO:0000313" key="3">
    <source>
        <dbReference type="Proteomes" id="UP000298663"/>
    </source>
</evidence>
<evidence type="ECO:0000256" key="1">
    <source>
        <dbReference type="SAM" id="Phobius"/>
    </source>
</evidence>
<dbReference type="Proteomes" id="UP000298663">
    <property type="component" value="Unassembled WGS sequence"/>
</dbReference>
<reference evidence="2 3" key="1">
    <citation type="journal article" date="2015" name="Genome Biol.">
        <title>Comparative genomics of Steinernema reveals deeply conserved gene regulatory networks.</title>
        <authorList>
            <person name="Dillman A.R."/>
            <person name="Macchietto M."/>
            <person name="Porter C.F."/>
            <person name="Rogers A."/>
            <person name="Williams B."/>
            <person name="Antoshechkin I."/>
            <person name="Lee M.M."/>
            <person name="Goodwin Z."/>
            <person name="Lu X."/>
            <person name="Lewis E.E."/>
            <person name="Goodrich-Blair H."/>
            <person name="Stock S.P."/>
            <person name="Adams B.J."/>
            <person name="Sternberg P.W."/>
            <person name="Mortazavi A."/>
        </authorList>
    </citation>
    <scope>NUCLEOTIDE SEQUENCE [LARGE SCALE GENOMIC DNA]</scope>
    <source>
        <strain evidence="2 3">ALL</strain>
    </source>
</reference>
<protein>
    <submittedName>
        <fullName evidence="2">Uncharacterized protein</fullName>
    </submittedName>
</protein>
<reference evidence="2 3" key="2">
    <citation type="journal article" date="2019" name="G3 (Bethesda)">
        <title>Hybrid Assembly of the Genome of the Entomopathogenic Nematode Steinernema carpocapsae Identifies the X-Chromosome.</title>
        <authorList>
            <person name="Serra L."/>
            <person name="Macchietto M."/>
            <person name="Macias-Munoz A."/>
            <person name="McGill C.J."/>
            <person name="Rodriguez I.M."/>
            <person name="Rodriguez B."/>
            <person name="Murad R."/>
            <person name="Mortazavi A."/>
        </authorList>
    </citation>
    <scope>NUCLEOTIDE SEQUENCE [LARGE SCALE GENOMIC DNA]</scope>
    <source>
        <strain evidence="2 3">ALL</strain>
    </source>
</reference>
<feature type="transmembrane region" description="Helical" evidence="1">
    <location>
        <begin position="229"/>
        <end position="247"/>
    </location>
</feature>
<feature type="transmembrane region" description="Helical" evidence="1">
    <location>
        <begin position="12"/>
        <end position="35"/>
    </location>
</feature>
<keyword evidence="1" id="KW-0472">Membrane</keyword>
<dbReference type="AlphaFoldDB" id="A0A4U5PJJ2"/>
<accession>A0A4U5PJJ2</accession>
<dbReference type="OrthoDB" id="5867030at2759"/>
<feature type="transmembrane region" description="Helical" evidence="1">
    <location>
        <begin position="163"/>
        <end position="180"/>
    </location>
</feature>
<evidence type="ECO:0000313" key="2">
    <source>
        <dbReference type="EMBL" id="TKR96780.1"/>
    </source>
</evidence>
<dbReference type="EMBL" id="AZBU02000002">
    <property type="protein sequence ID" value="TKR96780.1"/>
    <property type="molecule type" value="Genomic_DNA"/>
</dbReference>
<proteinExistence type="predicted"/>
<organism evidence="2 3">
    <name type="scientific">Steinernema carpocapsae</name>
    <name type="common">Entomopathogenic nematode</name>
    <dbReference type="NCBI Taxonomy" id="34508"/>
    <lineage>
        <taxon>Eukaryota</taxon>
        <taxon>Metazoa</taxon>
        <taxon>Ecdysozoa</taxon>
        <taxon>Nematoda</taxon>
        <taxon>Chromadorea</taxon>
        <taxon>Rhabditida</taxon>
        <taxon>Tylenchina</taxon>
        <taxon>Panagrolaimomorpha</taxon>
        <taxon>Strongyloidoidea</taxon>
        <taxon>Steinernematidae</taxon>
        <taxon>Steinernema</taxon>
    </lineage>
</organism>
<sequence length="324" mass="36688">MNFPTSISKDVFYYWLLNLSSSFMISAAHNTLYFVLDFRTPVFHFMHHAFTCVFLVLMSWATHFPHALPKPEALLAPVGVQCVITMMTAVVHSSEFVSVERSLAIECVKRTRLTDVFSMIAVFKFLPANADKFPRLGLMLPLSIGASLSWLELGNLEYDTFGLLLSPFLGFLRGVHLVLMQKAYRQSGATSCVQFATFFTGAVAAIFFVPAVISYSLTEVKADASWESIDYTLIGLSFFFMICYKYSELFLTLNLDARIMMVLEHSKFFLGSLGQWFLQNMAHATIFSLCGKMLFVSSLLRFLARYTPEKNLKEVSFGRKVVQQ</sequence>
<feature type="transmembrane region" description="Helical" evidence="1">
    <location>
        <begin position="42"/>
        <end position="61"/>
    </location>
</feature>
<keyword evidence="1" id="KW-1133">Transmembrane helix</keyword>
<keyword evidence="1" id="KW-0812">Transmembrane</keyword>
<feature type="transmembrane region" description="Helical" evidence="1">
    <location>
        <begin position="192"/>
        <end position="217"/>
    </location>
</feature>
<name>A0A4U5PJJ2_STECR</name>